<keyword evidence="8 11" id="KW-0675">Receptor</keyword>
<evidence type="ECO:0000256" key="4">
    <source>
        <dbReference type="ARBA" id="ARBA00022729"/>
    </source>
</evidence>
<name>A0A0B2R465_GLYSO</name>
<evidence type="ECO:0000313" key="11">
    <source>
        <dbReference type="EMBL" id="KHN26652.1"/>
    </source>
</evidence>
<keyword evidence="3 10" id="KW-0812">Transmembrane</keyword>
<dbReference type="Pfam" id="PF00560">
    <property type="entry name" value="LRR_1"/>
    <property type="match status" value="2"/>
</dbReference>
<evidence type="ECO:0000256" key="6">
    <source>
        <dbReference type="ARBA" id="ARBA00022989"/>
    </source>
</evidence>
<keyword evidence="9" id="KW-0325">Glycoprotein</keyword>
<keyword evidence="4" id="KW-0732">Signal</keyword>
<dbReference type="EMBL" id="KN653729">
    <property type="protein sequence ID" value="KHN26652.1"/>
    <property type="molecule type" value="Genomic_DNA"/>
</dbReference>
<dbReference type="FunFam" id="3.80.10.10:FF:000383">
    <property type="entry name" value="Leucine-rich repeat receptor protein kinase EMS1"/>
    <property type="match status" value="1"/>
</dbReference>
<reference evidence="11" key="1">
    <citation type="submission" date="2014-07" db="EMBL/GenBank/DDBJ databases">
        <title>Identification of a novel salt tolerance gene in wild soybean by whole-genome sequencing.</title>
        <authorList>
            <person name="Lam H.-M."/>
            <person name="Qi X."/>
            <person name="Li M.-W."/>
            <person name="Liu X."/>
            <person name="Xie M."/>
            <person name="Ni M."/>
            <person name="Xu X."/>
        </authorList>
    </citation>
    <scope>NUCLEOTIDE SEQUENCE [LARGE SCALE GENOMIC DNA]</scope>
    <source>
        <tissue evidence="11">Root</tissue>
    </source>
</reference>
<dbReference type="AlphaFoldDB" id="A0A0B2R465"/>
<evidence type="ECO:0000256" key="10">
    <source>
        <dbReference type="SAM" id="Phobius"/>
    </source>
</evidence>
<dbReference type="Proteomes" id="UP000053555">
    <property type="component" value="Unassembled WGS sequence"/>
</dbReference>
<evidence type="ECO:0000256" key="2">
    <source>
        <dbReference type="ARBA" id="ARBA00022614"/>
    </source>
</evidence>
<organism evidence="11">
    <name type="scientific">Glycine soja</name>
    <name type="common">Wild soybean</name>
    <dbReference type="NCBI Taxonomy" id="3848"/>
    <lineage>
        <taxon>Eukaryota</taxon>
        <taxon>Viridiplantae</taxon>
        <taxon>Streptophyta</taxon>
        <taxon>Embryophyta</taxon>
        <taxon>Tracheophyta</taxon>
        <taxon>Spermatophyta</taxon>
        <taxon>Magnoliopsida</taxon>
        <taxon>eudicotyledons</taxon>
        <taxon>Gunneridae</taxon>
        <taxon>Pentapetalae</taxon>
        <taxon>rosids</taxon>
        <taxon>fabids</taxon>
        <taxon>Fabales</taxon>
        <taxon>Fabaceae</taxon>
        <taxon>Papilionoideae</taxon>
        <taxon>50 kb inversion clade</taxon>
        <taxon>NPAAA clade</taxon>
        <taxon>indigoferoid/millettioid clade</taxon>
        <taxon>Phaseoleae</taxon>
        <taxon>Glycine</taxon>
        <taxon>Glycine subgen. Soja</taxon>
    </lineage>
</organism>
<evidence type="ECO:0000256" key="7">
    <source>
        <dbReference type="ARBA" id="ARBA00023136"/>
    </source>
</evidence>
<dbReference type="PANTHER" id="PTHR48063:SF52">
    <property type="entry name" value="LRR RECEPTOR-LIKE KINASE FAMILY PROTEIN"/>
    <property type="match status" value="1"/>
</dbReference>
<keyword evidence="5" id="KW-0677">Repeat</keyword>
<evidence type="ECO:0000256" key="3">
    <source>
        <dbReference type="ARBA" id="ARBA00022692"/>
    </source>
</evidence>
<accession>A0A0B2R465</accession>
<comment type="subcellular location">
    <subcellularLocation>
        <location evidence="1">Membrane</location>
        <topology evidence="1">Single-pass type I membrane protein</topology>
    </subcellularLocation>
</comment>
<evidence type="ECO:0000256" key="5">
    <source>
        <dbReference type="ARBA" id="ARBA00022737"/>
    </source>
</evidence>
<protein>
    <submittedName>
        <fullName evidence="11">Phytosulfokine receptor 1</fullName>
        <ecNumber evidence="11">2.7.10.1</ecNumber>
    </submittedName>
    <submittedName>
        <fullName evidence="12">Receptor-like protein EIX2</fullName>
    </submittedName>
</protein>
<proteinExistence type="predicted"/>
<keyword evidence="13" id="KW-1185">Reference proteome</keyword>
<gene>
    <name evidence="12" type="ORF">D0Y65_054260</name>
    <name evidence="11" type="ORF">glysoja_041476</name>
</gene>
<dbReference type="Gene3D" id="3.80.10.10">
    <property type="entry name" value="Ribonuclease Inhibitor"/>
    <property type="match status" value="1"/>
</dbReference>
<evidence type="ECO:0000313" key="13">
    <source>
        <dbReference type="Proteomes" id="UP000289340"/>
    </source>
</evidence>
<dbReference type="GO" id="GO:0004714">
    <property type="term" value="F:transmembrane receptor protein tyrosine kinase activity"/>
    <property type="evidence" value="ECO:0007669"/>
    <property type="project" value="UniProtKB-EC"/>
</dbReference>
<dbReference type="GO" id="GO:0016020">
    <property type="term" value="C:membrane"/>
    <property type="evidence" value="ECO:0007669"/>
    <property type="project" value="UniProtKB-SubCell"/>
</dbReference>
<sequence length="212" mass="23537">MLSDSTYASTYKISIPFEAAGSTNNFVFTVLLFTKGTELHHKSWMYIIDLSSNSLSGTMPLEIFMLTRLQSMNLSLNQLVRTIPKEIGNLKQLESIDHSSNNLWGEIPQSMPGLSFLSALNLSFNNFMGKIPSGTQIQGFTNLSYIGNHQLCGPLTKICSKDENPHNTKPIVEDDDTSAFYSLFYMDLGIGFAVGFWGVLGAILFNRKCKLA</sequence>
<keyword evidence="6 10" id="KW-1133">Transmembrane helix</keyword>
<evidence type="ECO:0000256" key="1">
    <source>
        <dbReference type="ARBA" id="ARBA00004479"/>
    </source>
</evidence>
<dbReference type="PANTHER" id="PTHR48063">
    <property type="entry name" value="LRR RECEPTOR-LIKE KINASE"/>
    <property type="match status" value="1"/>
</dbReference>
<dbReference type="EC" id="2.7.10.1" evidence="11"/>
<evidence type="ECO:0000256" key="8">
    <source>
        <dbReference type="ARBA" id="ARBA00023170"/>
    </source>
</evidence>
<dbReference type="SUPFAM" id="SSF52058">
    <property type="entry name" value="L domain-like"/>
    <property type="match status" value="1"/>
</dbReference>
<evidence type="ECO:0000313" key="12">
    <source>
        <dbReference type="EMBL" id="RZB44155.1"/>
    </source>
</evidence>
<dbReference type="InterPro" id="IPR046956">
    <property type="entry name" value="RLP23-like"/>
</dbReference>
<dbReference type="Proteomes" id="UP000289340">
    <property type="component" value="Chromosome 20"/>
</dbReference>
<keyword evidence="11" id="KW-0808">Transferase</keyword>
<keyword evidence="7 10" id="KW-0472">Membrane</keyword>
<feature type="transmembrane region" description="Helical" evidence="10">
    <location>
        <begin position="183"/>
        <end position="205"/>
    </location>
</feature>
<keyword evidence="2" id="KW-0433">Leucine-rich repeat</keyword>
<evidence type="ECO:0000256" key="9">
    <source>
        <dbReference type="ARBA" id="ARBA00023180"/>
    </source>
</evidence>
<dbReference type="InterPro" id="IPR001611">
    <property type="entry name" value="Leu-rich_rpt"/>
</dbReference>
<dbReference type="EMBL" id="QZWG01000020">
    <property type="protein sequence ID" value="RZB44155.1"/>
    <property type="molecule type" value="Genomic_DNA"/>
</dbReference>
<reference evidence="12 13" key="2">
    <citation type="submission" date="2018-09" db="EMBL/GenBank/DDBJ databases">
        <title>A high-quality reference genome of wild soybean provides a powerful tool to mine soybean genomes.</title>
        <authorList>
            <person name="Xie M."/>
            <person name="Chung C.Y.L."/>
            <person name="Li M.-W."/>
            <person name="Wong F.-L."/>
            <person name="Chan T.-F."/>
            <person name="Lam H.-M."/>
        </authorList>
    </citation>
    <scope>NUCLEOTIDE SEQUENCE [LARGE SCALE GENOMIC DNA]</scope>
    <source>
        <strain evidence="13">cv. W05</strain>
        <tissue evidence="12">Hypocotyl of etiolated seedlings</tissue>
    </source>
</reference>
<dbReference type="InterPro" id="IPR032675">
    <property type="entry name" value="LRR_dom_sf"/>
</dbReference>